<dbReference type="AlphaFoldDB" id="A0A7T7S2M9"/>
<dbReference type="GO" id="GO:0022857">
    <property type="term" value="F:transmembrane transporter activity"/>
    <property type="evidence" value="ECO:0007669"/>
    <property type="project" value="TreeGrafter"/>
</dbReference>
<proteinExistence type="predicted"/>
<dbReference type="InterPro" id="IPR017911">
    <property type="entry name" value="MacB-like_ATP-bd"/>
</dbReference>
<dbReference type="InterPro" id="IPR003593">
    <property type="entry name" value="AAA+_ATPase"/>
</dbReference>
<evidence type="ECO:0000313" key="7">
    <source>
        <dbReference type="Proteomes" id="UP000595895"/>
    </source>
</evidence>
<evidence type="ECO:0000256" key="2">
    <source>
        <dbReference type="ARBA" id="ARBA00022741"/>
    </source>
</evidence>
<keyword evidence="3 6" id="KW-0067">ATP-binding</keyword>
<dbReference type="GO" id="GO:0016887">
    <property type="term" value="F:ATP hydrolysis activity"/>
    <property type="evidence" value="ECO:0007669"/>
    <property type="project" value="InterPro"/>
</dbReference>
<protein>
    <submittedName>
        <fullName evidence="6">ABC transporter ATP-binding protein</fullName>
    </submittedName>
</protein>
<evidence type="ECO:0000256" key="3">
    <source>
        <dbReference type="ARBA" id="ARBA00022840"/>
    </source>
</evidence>
<sequence>MLEASALTKEYPGHGRVLQGIDLVVPDGQFLAVMGPSGSGKSTLLHLLSGLDQPTSGRVLLDGQDLTRLAEKELAALRLGRLGFVFQQPRLLATLSLRDNVVLPALLAGREPRAVVAARAEELLEEMGVAAVADHLPSQVSGGQLQRASLCRALVNGARLIMGDEPTGALNRAAAAQVLGLLGRVHAQGCSIVLVTHDPQVAACADRVLALVDGAVAGDLDLREYGPTPGAGAGPEPGAASAHQGPEALVQAKAPVPDAAAAQSARQEAGRAGPRLQGRAGQEAQATRLAQVTSLMTGLGV</sequence>
<keyword evidence="7" id="KW-1185">Reference proteome</keyword>
<dbReference type="KEGG" id="awe:JG540_01505"/>
<feature type="domain" description="ABC transporter" evidence="5">
    <location>
        <begin position="2"/>
        <end position="238"/>
    </location>
</feature>
<dbReference type="InterPro" id="IPR027417">
    <property type="entry name" value="P-loop_NTPase"/>
</dbReference>
<dbReference type="SMART" id="SM00382">
    <property type="entry name" value="AAA"/>
    <property type="match status" value="1"/>
</dbReference>
<evidence type="ECO:0000259" key="5">
    <source>
        <dbReference type="PROSITE" id="PS50893"/>
    </source>
</evidence>
<dbReference type="SUPFAM" id="SSF52540">
    <property type="entry name" value="P-loop containing nucleoside triphosphate hydrolases"/>
    <property type="match status" value="1"/>
</dbReference>
<accession>A0A7T7S2M9</accession>
<reference evidence="6 7" key="1">
    <citation type="submission" date="2020-12" db="EMBL/GenBank/DDBJ databases">
        <authorList>
            <person name="Zhou J."/>
        </authorList>
    </citation>
    <scope>NUCLEOTIDE SEQUENCE [LARGE SCALE GENOMIC DNA]</scope>
    <source>
        <strain evidence="6 7">CCUG 61299</strain>
    </source>
</reference>
<dbReference type="PROSITE" id="PS00211">
    <property type="entry name" value="ABC_TRANSPORTER_1"/>
    <property type="match status" value="1"/>
</dbReference>
<dbReference type="PANTHER" id="PTHR24220">
    <property type="entry name" value="IMPORT ATP-BINDING PROTEIN"/>
    <property type="match status" value="1"/>
</dbReference>
<dbReference type="PROSITE" id="PS50893">
    <property type="entry name" value="ABC_TRANSPORTER_2"/>
    <property type="match status" value="1"/>
</dbReference>
<name>A0A7T7S2M9_9ACTO</name>
<dbReference type="GO" id="GO:0005524">
    <property type="term" value="F:ATP binding"/>
    <property type="evidence" value="ECO:0007669"/>
    <property type="project" value="UniProtKB-KW"/>
</dbReference>
<dbReference type="InterPro" id="IPR003439">
    <property type="entry name" value="ABC_transporter-like_ATP-bd"/>
</dbReference>
<dbReference type="PANTHER" id="PTHR24220:SF685">
    <property type="entry name" value="ABC TRANSPORTER RELATED"/>
    <property type="match status" value="1"/>
</dbReference>
<feature type="region of interest" description="Disordered" evidence="4">
    <location>
        <begin position="226"/>
        <end position="287"/>
    </location>
</feature>
<organism evidence="6 7">
    <name type="scientific">Actinomyces weissii</name>
    <dbReference type="NCBI Taxonomy" id="675090"/>
    <lineage>
        <taxon>Bacteria</taxon>
        <taxon>Bacillati</taxon>
        <taxon>Actinomycetota</taxon>
        <taxon>Actinomycetes</taxon>
        <taxon>Actinomycetales</taxon>
        <taxon>Actinomycetaceae</taxon>
        <taxon>Actinomyces</taxon>
    </lineage>
</organism>
<dbReference type="InterPro" id="IPR015854">
    <property type="entry name" value="ABC_transpr_LolD-like"/>
</dbReference>
<dbReference type="EMBL" id="CP066802">
    <property type="protein sequence ID" value="QQM67604.1"/>
    <property type="molecule type" value="Genomic_DNA"/>
</dbReference>
<evidence type="ECO:0000256" key="4">
    <source>
        <dbReference type="SAM" id="MobiDB-lite"/>
    </source>
</evidence>
<dbReference type="InterPro" id="IPR017871">
    <property type="entry name" value="ABC_transporter-like_CS"/>
</dbReference>
<feature type="compositionally biased region" description="Low complexity" evidence="4">
    <location>
        <begin position="252"/>
        <end position="273"/>
    </location>
</feature>
<dbReference type="Gene3D" id="3.40.50.300">
    <property type="entry name" value="P-loop containing nucleotide triphosphate hydrolases"/>
    <property type="match status" value="1"/>
</dbReference>
<dbReference type="Proteomes" id="UP000595895">
    <property type="component" value="Chromosome"/>
</dbReference>
<dbReference type="RefSeq" id="WP_200276324.1">
    <property type="nucleotide sequence ID" value="NZ_CP066802.1"/>
</dbReference>
<dbReference type="Pfam" id="PF00005">
    <property type="entry name" value="ABC_tran"/>
    <property type="match status" value="1"/>
</dbReference>
<evidence type="ECO:0000256" key="1">
    <source>
        <dbReference type="ARBA" id="ARBA00022448"/>
    </source>
</evidence>
<dbReference type="CDD" id="cd03255">
    <property type="entry name" value="ABC_MJ0796_LolCDE_FtsE"/>
    <property type="match status" value="1"/>
</dbReference>
<keyword evidence="1" id="KW-0813">Transport</keyword>
<gene>
    <name evidence="6" type="ORF">JG540_01505</name>
</gene>
<dbReference type="GO" id="GO:0005886">
    <property type="term" value="C:plasma membrane"/>
    <property type="evidence" value="ECO:0007669"/>
    <property type="project" value="TreeGrafter"/>
</dbReference>
<evidence type="ECO:0000313" key="6">
    <source>
        <dbReference type="EMBL" id="QQM67604.1"/>
    </source>
</evidence>
<keyword evidence="2" id="KW-0547">Nucleotide-binding</keyword>